<evidence type="ECO:0000259" key="1">
    <source>
        <dbReference type="Pfam" id="PF19964"/>
    </source>
</evidence>
<feature type="domain" description="Effector-associated" evidence="1">
    <location>
        <begin position="115"/>
        <end position="188"/>
    </location>
</feature>
<reference key="2">
    <citation type="submission" date="2011-04" db="EMBL/GenBank/DDBJ databases">
        <title>Complete sequence of chromosome of Haliscomenobacter hydrossis DSM 1100.</title>
        <authorList>
            <consortium name="US DOE Joint Genome Institute (JGI-PGF)"/>
            <person name="Lucas S."/>
            <person name="Han J."/>
            <person name="Lapidus A."/>
            <person name="Bruce D."/>
            <person name="Goodwin L."/>
            <person name="Pitluck S."/>
            <person name="Peters L."/>
            <person name="Kyrpides N."/>
            <person name="Mavromatis K."/>
            <person name="Ivanova N."/>
            <person name="Ovchinnikova G."/>
            <person name="Pagani I."/>
            <person name="Daligault H."/>
            <person name="Detter J.C."/>
            <person name="Han C."/>
            <person name="Land M."/>
            <person name="Hauser L."/>
            <person name="Markowitz V."/>
            <person name="Cheng J.-F."/>
            <person name="Hugenholtz P."/>
            <person name="Woyke T."/>
            <person name="Wu D."/>
            <person name="Verbarg S."/>
            <person name="Frueling A."/>
            <person name="Brambilla E."/>
            <person name="Klenk H.-P."/>
            <person name="Eisen J.A."/>
        </authorList>
    </citation>
    <scope>NUCLEOTIDE SEQUENCE</scope>
    <source>
        <strain>DSM 1100</strain>
    </source>
</reference>
<keyword evidence="3" id="KW-1185">Reference proteome</keyword>
<sequence>MLLVLKEMDSWFDFLFGKLGAESVPKDVEYFYHFNKWLFARKHIFINDPYSEYLIPIYNATDSLVMARITKGTMSGSGFWGSIGSMLETGVALAAAKKFIEQRQILDMIIKEKGNNIRDMLVKGNLDEVFNELEEDANNCESDKYLNGFYSIRKRYTDLKFQQLRGIINHDNQTLEMNKITNDILNLIL</sequence>
<evidence type="ECO:0000313" key="3">
    <source>
        <dbReference type="Proteomes" id="UP000008461"/>
    </source>
</evidence>
<name>F4L3R7_HALH1</name>
<proteinExistence type="predicted"/>
<gene>
    <name evidence="2" type="ordered locus">Halhy_0764</name>
</gene>
<dbReference type="AlphaFoldDB" id="F4L3R7"/>
<protein>
    <recommendedName>
        <fullName evidence="1">Effector-associated domain-containing protein</fullName>
    </recommendedName>
</protein>
<dbReference type="EMBL" id="CP002691">
    <property type="protein sequence ID" value="AEE48671.1"/>
    <property type="molecule type" value="Genomic_DNA"/>
</dbReference>
<dbReference type="InterPro" id="IPR045439">
    <property type="entry name" value="EAD11"/>
</dbReference>
<reference evidence="2 3" key="1">
    <citation type="journal article" date="2011" name="Stand. Genomic Sci.">
        <title>Complete genome sequence of Haliscomenobacter hydrossis type strain (O).</title>
        <authorList>
            <consortium name="US DOE Joint Genome Institute (JGI-PGF)"/>
            <person name="Daligault H."/>
            <person name="Lapidus A."/>
            <person name="Zeytun A."/>
            <person name="Nolan M."/>
            <person name="Lucas S."/>
            <person name="Del Rio T.G."/>
            <person name="Tice H."/>
            <person name="Cheng J.F."/>
            <person name="Tapia R."/>
            <person name="Han C."/>
            <person name="Goodwin L."/>
            <person name="Pitluck S."/>
            <person name="Liolios K."/>
            <person name="Pagani I."/>
            <person name="Ivanova N."/>
            <person name="Huntemann M."/>
            <person name="Mavromatis K."/>
            <person name="Mikhailova N."/>
            <person name="Pati A."/>
            <person name="Chen A."/>
            <person name="Palaniappan K."/>
            <person name="Land M."/>
            <person name="Hauser L."/>
            <person name="Brambilla E.M."/>
            <person name="Rohde M."/>
            <person name="Verbarg S."/>
            <person name="Goker M."/>
            <person name="Bristow J."/>
            <person name="Eisen J.A."/>
            <person name="Markowitz V."/>
            <person name="Hugenholtz P."/>
            <person name="Kyrpides N.C."/>
            <person name="Klenk H.P."/>
            <person name="Woyke T."/>
        </authorList>
    </citation>
    <scope>NUCLEOTIDE SEQUENCE [LARGE SCALE GENOMIC DNA]</scope>
    <source>
        <strain evidence="3">ATCC 27775 / DSM 1100 / LMG 10767 / O</strain>
    </source>
</reference>
<accession>F4L3R7</accession>
<organism evidence="2 3">
    <name type="scientific">Haliscomenobacter hydrossis (strain ATCC 27775 / DSM 1100 / LMG 10767 / O)</name>
    <dbReference type="NCBI Taxonomy" id="760192"/>
    <lineage>
        <taxon>Bacteria</taxon>
        <taxon>Pseudomonadati</taxon>
        <taxon>Bacteroidota</taxon>
        <taxon>Saprospiria</taxon>
        <taxon>Saprospirales</taxon>
        <taxon>Haliscomenobacteraceae</taxon>
        <taxon>Haliscomenobacter</taxon>
    </lineage>
</organism>
<dbReference type="HOGENOM" id="CLU_1432719_0_0_10"/>
<dbReference type="KEGG" id="hhy:Halhy_0764"/>
<dbReference type="Pfam" id="PF19964">
    <property type="entry name" value="EAD11"/>
    <property type="match status" value="1"/>
</dbReference>
<dbReference type="RefSeq" id="WP_013763235.1">
    <property type="nucleotide sequence ID" value="NC_015510.1"/>
</dbReference>
<dbReference type="Proteomes" id="UP000008461">
    <property type="component" value="Chromosome"/>
</dbReference>
<evidence type="ECO:0000313" key="2">
    <source>
        <dbReference type="EMBL" id="AEE48671.1"/>
    </source>
</evidence>